<feature type="transmembrane region" description="Helical" evidence="6">
    <location>
        <begin position="702"/>
        <end position="722"/>
    </location>
</feature>
<evidence type="ECO:0000256" key="3">
    <source>
        <dbReference type="ARBA" id="ARBA00022692"/>
    </source>
</evidence>
<feature type="transmembrane region" description="Helical" evidence="6">
    <location>
        <begin position="756"/>
        <end position="777"/>
    </location>
</feature>
<protein>
    <submittedName>
        <fullName evidence="8">MMPL family transporter</fullName>
    </submittedName>
</protein>
<feature type="transmembrane region" description="Helical" evidence="6">
    <location>
        <begin position="406"/>
        <end position="430"/>
    </location>
</feature>
<evidence type="ECO:0000256" key="5">
    <source>
        <dbReference type="ARBA" id="ARBA00023136"/>
    </source>
</evidence>
<dbReference type="Gene3D" id="1.20.1640.10">
    <property type="entry name" value="Multidrug efflux transporter AcrB transmembrane domain"/>
    <property type="match status" value="2"/>
</dbReference>
<comment type="subcellular location">
    <subcellularLocation>
        <location evidence="1">Cell membrane</location>
        <topology evidence="1">Multi-pass membrane protein</topology>
    </subcellularLocation>
</comment>
<feature type="transmembrane region" description="Helical" evidence="6">
    <location>
        <begin position="277"/>
        <end position="297"/>
    </location>
</feature>
<proteinExistence type="predicted"/>
<keyword evidence="3 6" id="KW-0812">Transmembrane</keyword>
<name>A0ABV3Z634_9PROT</name>
<dbReference type="PROSITE" id="PS50156">
    <property type="entry name" value="SSD"/>
    <property type="match status" value="1"/>
</dbReference>
<feature type="transmembrane region" description="Helical" evidence="6">
    <location>
        <begin position="304"/>
        <end position="325"/>
    </location>
</feature>
<feature type="transmembrane region" description="Helical" evidence="6">
    <location>
        <begin position="729"/>
        <end position="750"/>
    </location>
</feature>
<evidence type="ECO:0000313" key="9">
    <source>
        <dbReference type="Proteomes" id="UP001560685"/>
    </source>
</evidence>
<dbReference type="InterPro" id="IPR004869">
    <property type="entry name" value="MMPL_dom"/>
</dbReference>
<organism evidence="8 9">
    <name type="scientific">Hyphococcus lacteus</name>
    <dbReference type="NCBI Taxonomy" id="3143536"/>
    <lineage>
        <taxon>Bacteria</taxon>
        <taxon>Pseudomonadati</taxon>
        <taxon>Pseudomonadota</taxon>
        <taxon>Alphaproteobacteria</taxon>
        <taxon>Parvularculales</taxon>
        <taxon>Parvularculaceae</taxon>
        <taxon>Hyphococcus</taxon>
    </lineage>
</organism>
<dbReference type="Proteomes" id="UP001560685">
    <property type="component" value="Unassembled WGS sequence"/>
</dbReference>
<feature type="transmembrane region" description="Helical" evidence="6">
    <location>
        <begin position="21"/>
        <end position="39"/>
    </location>
</feature>
<sequence>MLKFIERILAAWAELARRAGVILAAIILVLAGFCGYFAATHLKVNTDTSAMLDPDLPFQQRAAELRDAFPQLKNDVIVVIKAPTLDEADAYATDLRNRLLDRTEGFTAVFAPAQEPFFRENGLLYLDQSELQARLTQMSKASGLIETLIKSPTIGTFFSALAENDALAERSDLGKETLDQLYTELADVVEASIENKRRPFSWMGALDAGQREGEAYTRLVYATPVLDYARLQPAKAAINVLRAETESLNSDYGNRVETYITGDPALRLEELEAVTTGIGLSLLLSLILVSVLLLLCYRSVAMAVLTLVGLVITLTFTSAFAAAFVGELNLVSVAFTVLLVGLGLDFAIHLLLHIQEHRAAGRGNQSALRRTIHEVGPALALAGPTTAIAFLSFVPTKFDGIAQLGIIAGAGVIIAFFVTVTFAPAALALFKGQPKRKPTGNIRGIFDAISKISGPVAIATIALGFLALFLMPQVRFDADQMALRNPYSPSVQGFNLLFDNPETVPYRLSSLVQTQAEAVEIAQNISSLETVDAVRLLPDFVPDEQDEKLELIDFGAGTLVFALDAEAGSVSGPDAQIGINKLQQRLKIAYTDGSGARLSQLLDTIEGHEEILEENIFAFWPQLITQLRTQLNADYIEIETLPAALRERYLSEGGQWRIDILPKDDVRDFRALDTFVKDVEAVVPDLAGGAYQARKAGETISAAMLEATGIAFGAIAIFLWLLVRKISTVILMLFPLALAAILTSATGVLLNIPFNYANVIVLPLLIGIGVDSSIHLVLRNQQVKAGEGVYGTSTPRAVFFSALTTVASFGSLMLSPHRGTASMGELLSIAIAFTLVCTLIVLPAAFQLEEQQTAKRKARSP</sequence>
<feature type="transmembrane region" description="Helical" evidence="6">
    <location>
        <begin position="331"/>
        <end position="354"/>
    </location>
</feature>
<dbReference type="PANTHER" id="PTHR33406:SF13">
    <property type="entry name" value="MEMBRANE PROTEIN YDFJ"/>
    <property type="match status" value="1"/>
</dbReference>
<accession>A0ABV3Z634</accession>
<reference evidence="8 9" key="1">
    <citation type="submission" date="2024-05" db="EMBL/GenBank/DDBJ databases">
        <title>Three bacterial strains, DH-69, EH-24, and ECK-19 isolated from coastal sediments.</title>
        <authorList>
            <person name="Ye Y.-Q."/>
            <person name="Du Z.-J."/>
        </authorList>
    </citation>
    <scope>NUCLEOTIDE SEQUENCE [LARGE SCALE GENOMIC DNA]</scope>
    <source>
        <strain evidence="8 9">ECK-19</strain>
    </source>
</reference>
<evidence type="ECO:0000313" key="8">
    <source>
        <dbReference type="EMBL" id="MEX6633938.1"/>
    </source>
</evidence>
<dbReference type="EMBL" id="JBEHZE010000001">
    <property type="protein sequence ID" value="MEX6633938.1"/>
    <property type="molecule type" value="Genomic_DNA"/>
</dbReference>
<dbReference type="InterPro" id="IPR000731">
    <property type="entry name" value="SSD"/>
</dbReference>
<feature type="transmembrane region" description="Helical" evidence="6">
    <location>
        <begin position="375"/>
        <end position="394"/>
    </location>
</feature>
<dbReference type="InterPro" id="IPR050545">
    <property type="entry name" value="Mycobact_MmpL"/>
</dbReference>
<dbReference type="PANTHER" id="PTHR33406">
    <property type="entry name" value="MEMBRANE PROTEIN MJ1562-RELATED"/>
    <property type="match status" value="1"/>
</dbReference>
<evidence type="ECO:0000259" key="7">
    <source>
        <dbReference type="PROSITE" id="PS50156"/>
    </source>
</evidence>
<dbReference type="NCBIfam" id="TIGR03480">
    <property type="entry name" value="HpnN"/>
    <property type="match status" value="1"/>
</dbReference>
<keyword evidence="5 6" id="KW-0472">Membrane</keyword>
<evidence type="ECO:0000256" key="2">
    <source>
        <dbReference type="ARBA" id="ARBA00022475"/>
    </source>
</evidence>
<dbReference type="SUPFAM" id="SSF82866">
    <property type="entry name" value="Multidrug efflux transporter AcrB transmembrane domain"/>
    <property type="match status" value="2"/>
</dbReference>
<feature type="transmembrane region" description="Helical" evidence="6">
    <location>
        <begin position="826"/>
        <end position="846"/>
    </location>
</feature>
<dbReference type="Pfam" id="PF03176">
    <property type="entry name" value="MMPL"/>
    <property type="match status" value="2"/>
</dbReference>
<evidence type="ECO:0000256" key="1">
    <source>
        <dbReference type="ARBA" id="ARBA00004651"/>
    </source>
</evidence>
<feature type="transmembrane region" description="Helical" evidence="6">
    <location>
        <begin position="797"/>
        <end position="814"/>
    </location>
</feature>
<evidence type="ECO:0000256" key="4">
    <source>
        <dbReference type="ARBA" id="ARBA00022989"/>
    </source>
</evidence>
<feature type="domain" description="SSD" evidence="7">
    <location>
        <begin position="299"/>
        <end position="429"/>
    </location>
</feature>
<dbReference type="InterPro" id="IPR017841">
    <property type="entry name" value="Hopanoid_biosynth_HpnN"/>
</dbReference>
<keyword evidence="9" id="KW-1185">Reference proteome</keyword>
<evidence type="ECO:0000256" key="6">
    <source>
        <dbReference type="SAM" id="Phobius"/>
    </source>
</evidence>
<comment type="caution">
    <text evidence="8">The sequence shown here is derived from an EMBL/GenBank/DDBJ whole genome shotgun (WGS) entry which is preliminary data.</text>
</comment>
<keyword evidence="4 6" id="KW-1133">Transmembrane helix</keyword>
<feature type="transmembrane region" description="Helical" evidence="6">
    <location>
        <begin position="451"/>
        <end position="471"/>
    </location>
</feature>
<keyword evidence="2" id="KW-1003">Cell membrane</keyword>
<gene>
    <name evidence="8" type="ORF">ABFZ84_10295</name>
</gene>
<dbReference type="RefSeq" id="WP_369313934.1">
    <property type="nucleotide sequence ID" value="NZ_JBEHZE010000001.1"/>
</dbReference>